<dbReference type="InterPro" id="IPR024771">
    <property type="entry name" value="SUZ"/>
</dbReference>
<evidence type="ECO:0000313" key="3">
    <source>
        <dbReference type="EMBL" id="OAJ44428.1"/>
    </source>
</evidence>
<dbReference type="InterPro" id="IPR036867">
    <property type="entry name" value="R3H_dom_sf"/>
</dbReference>
<feature type="compositionally biased region" description="Basic and acidic residues" evidence="1">
    <location>
        <begin position="103"/>
        <end position="113"/>
    </location>
</feature>
<accession>A0A177WWI7</accession>
<dbReference type="PROSITE" id="PS51673">
    <property type="entry name" value="SUZ"/>
    <property type="match status" value="1"/>
</dbReference>
<dbReference type="PANTHER" id="PTHR15672:SF8">
    <property type="entry name" value="PROTEIN ENCORE"/>
    <property type="match status" value="1"/>
</dbReference>
<dbReference type="AlphaFoldDB" id="A0A177WWI7"/>
<dbReference type="OrthoDB" id="278430at2759"/>
<dbReference type="GO" id="GO:0003676">
    <property type="term" value="F:nucleic acid binding"/>
    <property type="evidence" value="ECO:0007669"/>
    <property type="project" value="InterPro"/>
</dbReference>
<dbReference type="PANTHER" id="PTHR15672">
    <property type="entry name" value="CAMP-REGULATED PHOSPHOPROTEIN 21 RELATED R3H DOMAIN CONTAINING PROTEIN"/>
    <property type="match status" value="1"/>
</dbReference>
<feature type="region of interest" description="Disordered" evidence="1">
    <location>
        <begin position="323"/>
        <end position="381"/>
    </location>
</feature>
<feature type="compositionally biased region" description="Basic and acidic residues" evidence="1">
    <location>
        <begin position="370"/>
        <end position="381"/>
    </location>
</feature>
<organism evidence="3 4">
    <name type="scientific">Batrachochytrium dendrobatidis (strain JEL423)</name>
    <dbReference type="NCBI Taxonomy" id="403673"/>
    <lineage>
        <taxon>Eukaryota</taxon>
        <taxon>Fungi</taxon>
        <taxon>Fungi incertae sedis</taxon>
        <taxon>Chytridiomycota</taxon>
        <taxon>Chytridiomycota incertae sedis</taxon>
        <taxon>Chytridiomycetes</taxon>
        <taxon>Rhizophydiales</taxon>
        <taxon>Rhizophydiales incertae sedis</taxon>
        <taxon>Batrachochytrium</taxon>
    </lineage>
</organism>
<dbReference type="Pfam" id="PF12752">
    <property type="entry name" value="SUZ"/>
    <property type="match status" value="1"/>
</dbReference>
<evidence type="ECO:0000313" key="4">
    <source>
        <dbReference type="Proteomes" id="UP000077115"/>
    </source>
</evidence>
<dbReference type="Gene3D" id="3.30.1370.50">
    <property type="entry name" value="R3H-like domain"/>
    <property type="match status" value="1"/>
</dbReference>
<dbReference type="EMBL" id="DS022312">
    <property type="protein sequence ID" value="OAJ44428.1"/>
    <property type="molecule type" value="Genomic_DNA"/>
</dbReference>
<proteinExistence type="predicted"/>
<name>A0A177WWI7_BATDL</name>
<gene>
    <name evidence="3" type="ORF">BDEG_27656</name>
</gene>
<evidence type="ECO:0000259" key="2">
    <source>
        <dbReference type="PROSITE" id="PS51673"/>
    </source>
</evidence>
<dbReference type="InterPro" id="IPR051937">
    <property type="entry name" value="R3H_domain_containing"/>
</dbReference>
<dbReference type="VEuPathDB" id="FungiDB:BDEG_27656"/>
<sequence length="381" mass="43364">MSRTMEYPSLNSFRRLIVHRVGELFGLERYVDTRRQAIILSLTADTKLPSIRLRDISYEQVQDHGDTGEQSNPSIQIIPRHSNIRTLQKKPESKQVRKSINPHSHEETNDDSKQTSFPFAKAEALSIKEREALYQEARARIFDETESSDLEATTSDTSQSRPTPKYQERQFNPRPPRHIQIRPAWTPPHPILLGPYFGPTVPVMPMYRPPHHSNPISFQNQQLPPHQRVQHMPQPIPADQRYLRYPANGTPSIQYPYYNDYSGIQSTSTDGSVYYVNHGPMLASTTYPINTEVNGAFYEPGRVAQPLHGYHVRPYINAGSSSNTHINSASSGNLKNNNTSTNIHFPVQLSSHPPVTAPQQSDIQNSQFKHTQEKSNLDNLQ</sequence>
<evidence type="ECO:0000256" key="1">
    <source>
        <dbReference type="SAM" id="MobiDB-lite"/>
    </source>
</evidence>
<feature type="compositionally biased region" description="Polar residues" evidence="1">
    <location>
        <begin position="332"/>
        <end position="369"/>
    </location>
</feature>
<dbReference type="STRING" id="403673.A0A177WWI7"/>
<feature type="region of interest" description="Disordered" evidence="1">
    <location>
        <begin position="144"/>
        <end position="184"/>
    </location>
</feature>
<feature type="domain" description="SUZ" evidence="2">
    <location>
        <begin position="71"/>
        <end position="146"/>
    </location>
</feature>
<protein>
    <recommendedName>
        <fullName evidence="2">SUZ domain-containing protein</fullName>
    </recommendedName>
</protein>
<reference evidence="3 4" key="2">
    <citation type="submission" date="2016-05" db="EMBL/GenBank/DDBJ databases">
        <title>Lineage-specific infection strategies underlie the spectrum of fungal disease in amphibians.</title>
        <authorList>
            <person name="Cuomo C.A."/>
            <person name="Farrer R.A."/>
            <person name="James T."/>
            <person name="Longcore J."/>
            <person name="Birren B."/>
        </authorList>
    </citation>
    <scope>NUCLEOTIDE SEQUENCE [LARGE SCALE GENOMIC DNA]</scope>
    <source>
        <strain evidence="3 4">JEL423</strain>
    </source>
</reference>
<feature type="compositionally biased region" description="Polar residues" evidence="1">
    <location>
        <begin position="150"/>
        <end position="162"/>
    </location>
</feature>
<dbReference type="Proteomes" id="UP000077115">
    <property type="component" value="Unassembled WGS sequence"/>
</dbReference>
<dbReference type="SUPFAM" id="SSF82708">
    <property type="entry name" value="R3H domain"/>
    <property type="match status" value="1"/>
</dbReference>
<feature type="region of interest" description="Disordered" evidence="1">
    <location>
        <begin position="62"/>
        <end position="116"/>
    </location>
</feature>
<reference evidence="3 4" key="1">
    <citation type="submission" date="2006-10" db="EMBL/GenBank/DDBJ databases">
        <title>The Genome Sequence of Batrachochytrium dendrobatidis JEL423.</title>
        <authorList>
            <consortium name="The Broad Institute Genome Sequencing Platform"/>
            <person name="Birren B."/>
            <person name="Lander E."/>
            <person name="Galagan J."/>
            <person name="Cuomo C."/>
            <person name="Devon K."/>
            <person name="Jaffe D."/>
            <person name="Butler J."/>
            <person name="Alvarez P."/>
            <person name="Gnerre S."/>
            <person name="Grabherr M."/>
            <person name="Kleber M."/>
            <person name="Mauceli E."/>
            <person name="Brockman W."/>
            <person name="Young S."/>
            <person name="LaButti K."/>
            <person name="Sykes S."/>
            <person name="DeCaprio D."/>
            <person name="Crawford M."/>
            <person name="Koehrsen M."/>
            <person name="Engels R."/>
            <person name="Montgomery P."/>
            <person name="Pearson M."/>
            <person name="Howarth C."/>
            <person name="Larson L."/>
            <person name="White J."/>
            <person name="O'Leary S."/>
            <person name="Kodira C."/>
            <person name="Zeng Q."/>
            <person name="Yandava C."/>
            <person name="Alvarado L."/>
            <person name="Longcore J."/>
            <person name="James T."/>
        </authorList>
    </citation>
    <scope>NUCLEOTIDE SEQUENCE [LARGE SCALE GENOMIC DNA]</scope>
    <source>
        <strain evidence="3 4">JEL423</strain>
    </source>
</reference>